<sequence>MAPSANWRCTDCDTYNGPAEAACSVCGGTRRVTPPHASAPRSAPKAGAKAGGSSGGSRPAAKRPGAGRPPADWRCAKCDTNNGRTDLSCIVCGTAWRTATAKKGPSGATTEGPSKGTSGSTAKGAASGSGKPPSSGAGRPGGTTAGAAGAGAAGAAKKAAPRKPTPKRTPPPTATPSAPRASRPGTSGMPGGHGTGVGGTRTGGTTRGAGRPPRREEAVFYPSSPTMGYRPDAAHTPAAAPPPVPPVRLPPSAPSRSARAGTKKMPGCVSGCLGFIVVSFLLSLLARGCESLSGDGASGPDGDTRVATACPARIAAQLPDGDGAELVEAFRTSNKRITLCRTESGSLYYYGEFSDGREKGIAMPAERTSGGYEARNQEYRYEIHDGLVTIYESGTQIGEEKLTPEPSPT</sequence>
<evidence type="ECO:0000313" key="6">
    <source>
        <dbReference type="EMBL" id="GGT69040.1"/>
    </source>
</evidence>
<feature type="region of interest" description="Disordered" evidence="4">
    <location>
        <begin position="100"/>
        <end position="259"/>
    </location>
</feature>
<evidence type="ECO:0000313" key="7">
    <source>
        <dbReference type="Proteomes" id="UP000646776"/>
    </source>
</evidence>
<proteinExistence type="predicted"/>
<dbReference type="EMBL" id="BMSA01000017">
    <property type="protein sequence ID" value="GGT69040.1"/>
    <property type="molecule type" value="Genomic_DNA"/>
</dbReference>
<dbReference type="AlphaFoldDB" id="A0A918LXK3"/>
<evidence type="ECO:0000256" key="2">
    <source>
        <dbReference type="ARBA" id="ARBA00022771"/>
    </source>
</evidence>
<feature type="domain" description="RanBP2-type" evidence="5">
    <location>
        <begin position="63"/>
        <end position="98"/>
    </location>
</feature>
<reference evidence="6" key="2">
    <citation type="submission" date="2020-09" db="EMBL/GenBank/DDBJ databases">
        <authorList>
            <person name="Sun Q."/>
            <person name="Ohkuma M."/>
        </authorList>
    </citation>
    <scope>NUCLEOTIDE SEQUENCE</scope>
    <source>
        <strain evidence="6">JCM 4125</strain>
    </source>
</reference>
<feature type="compositionally biased region" description="Low complexity" evidence="4">
    <location>
        <begin position="112"/>
        <end position="137"/>
    </location>
</feature>
<reference evidence="6" key="1">
    <citation type="journal article" date="2014" name="Int. J. Syst. Evol. Microbiol.">
        <title>Complete genome sequence of Corynebacterium casei LMG S-19264T (=DSM 44701T), isolated from a smear-ripened cheese.</title>
        <authorList>
            <consortium name="US DOE Joint Genome Institute (JGI-PGF)"/>
            <person name="Walter F."/>
            <person name="Albersmeier A."/>
            <person name="Kalinowski J."/>
            <person name="Ruckert C."/>
        </authorList>
    </citation>
    <scope>NUCLEOTIDE SEQUENCE</scope>
    <source>
        <strain evidence="6">JCM 4125</strain>
    </source>
</reference>
<gene>
    <name evidence="6" type="ORF">GCM10010226_53640</name>
</gene>
<protein>
    <recommendedName>
        <fullName evidence="5">RanBP2-type domain-containing protein</fullName>
    </recommendedName>
</protein>
<accession>A0A918LXK3</accession>
<feature type="compositionally biased region" description="Low complexity" evidence="4">
    <location>
        <begin position="56"/>
        <end position="70"/>
    </location>
</feature>
<keyword evidence="1" id="KW-0479">Metal-binding</keyword>
<organism evidence="6 7">
    <name type="scientific">Streptomyces phaeofaciens</name>
    <dbReference type="NCBI Taxonomy" id="68254"/>
    <lineage>
        <taxon>Bacteria</taxon>
        <taxon>Bacillati</taxon>
        <taxon>Actinomycetota</taxon>
        <taxon>Actinomycetes</taxon>
        <taxon>Kitasatosporales</taxon>
        <taxon>Streptomycetaceae</taxon>
        <taxon>Streptomyces</taxon>
    </lineage>
</organism>
<feature type="compositionally biased region" description="Gly residues" evidence="4">
    <location>
        <begin position="138"/>
        <end position="152"/>
    </location>
</feature>
<feature type="compositionally biased region" description="Pro residues" evidence="4">
    <location>
        <begin position="239"/>
        <end position="253"/>
    </location>
</feature>
<feature type="region of interest" description="Disordered" evidence="4">
    <location>
        <begin position="26"/>
        <end position="86"/>
    </location>
</feature>
<keyword evidence="3" id="KW-0862">Zinc</keyword>
<name>A0A918LXK3_9ACTN</name>
<feature type="compositionally biased region" description="Low complexity" evidence="4">
    <location>
        <begin position="38"/>
        <end position="48"/>
    </location>
</feature>
<dbReference type="GO" id="GO:0008270">
    <property type="term" value="F:zinc ion binding"/>
    <property type="evidence" value="ECO:0007669"/>
    <property type="project" value="UniProtKB-KW"/>
</dbReference>
<keyword evidence="2" id="KW-0863">Zinc-finger</keyword>
<evidence type="ECO:0000256" key="3">
    <source>
        <dbReference type="ARBA" id="ARBA00022833"/>
    </source>
</evidence>
<dbReference type="Proteomes" id="UP000646776">
    <property type="component" value="Unassembled WGS sequence"/>
</dbReference>
<dbReference type="SMART" id="SM00547">
    <property type="entry name" value="ZnF_RBZ"/>
    <property type="match status" value="2"/>
</dbReference>
<dbReference type="PROSITE" id="PS01358">
    <property type="entry name" value="ZF_RANBP2_1"/>
    <property type="match status" value="2"/>
</dbReference>
<keyword evidence="7" id="KW-1185">Reference proteome</keyword>
<feature type="domain" description="RanBP2-type" evidence="5">
    <location>
        <begin position="3"/>
        <end position="32"/>
    </location>
</feature>
<dbReference type="InterPro" id="IPR001876">
    <property type="entry name" value="Znf_RanBP2"/>
</dbReference>
<feature type="compositionally biased region" description="Gly residues" evidence="4">
    <location>
        <begin position="188"/>
        <end position="207"/>
    </location>
</feature>
<feature type="compositionally biased region" description="Low complexity" evidence="4">
    <location>
        <begin position="175"/>
        <end position="187"/>
    </location>
</feature>
<evidence type="ECO:0000256" key="1">
    <source>
        <dbReference type="ARBA" id="ARBA00022723"/>
    </source>
</evidence>
<dbReference type="PROSITE" id="PS50199">
    <property type="entry name" value="ZF_RANBP2_2"/>
    <property type="match status" value="2"/>
</dbReference>
<evidence type="ECO:0000259" key="5">
    <source>
        <dbReference type="PROSITE" id="PS50199"/>
    </source>
</evidence>
<comment type="caution">
    <text evidence="6">The sequence shown here is derived from an EMBL/GenBank/DDBJ whole genome shotgun (WGS) entry which is preliminary data.</text>
</comment>
<evidence type="ECO:0000256" key="4">
    <source>
        <dbReference type="SAM" id="MobiDB-lite"/>
    </source>
</evidence>